<feature type="chain" id="PRO_5035891882" evidence="1">
    <location>
        <begin position="17"/>
        <end position="91"/>
    </location>
</feature>
<comment type="caution">
    <text evidence="2">The sequence shown here is derived from an EMBL/GenBank/DDBJ whole genome shotgun (WGS) entry which is preliminary data.</text>
</comment>
<name>A0A8T3CQP7_9TELE</name>
<organism evidence="2 3">
    <name type="scientific">Albula goreensis</name>
    <dbReference type="NCBI Taxonomy" id="1534307"/>
    <lineage>
        <taxon>Eukaryota</taxon>
        <taxon>Metazoa</taxon>
        <taxon>Chordata</taxon>
        <taxon>Craniata</taxon>
        <taxon>Vertebrata</taxon>
        <taxon>Euteleostomi</taxon>
        <taxon>Actinopterygii</taxon>
        <taxon>Neopterygii</taxon>
        <taxon>Teleostei</taxon>
        <taxon>Albuliformes</taxon>
        <taxon>Albulidae</taxon>
        <taxon>Albula</taxon>
    </lineage>
</organism>
<gene>
    <name evidence="2" type="ORF">AGOR_G00191350</name>
</gene>
<keyword evidence="3" id="KW-1185">Reference proteome</keyword>
<dbReference type="AlphaFoldDB" id="A0A8T3CQP7"/>
<evidence type="ECO:0000256" key="1">
    <source>
        <dbReference type="SAM" id="SignalP"/>
    </source>
</evidence>
<keyword evidence="1" id="KW-0732">Signal</keyword>
<evidence type="ECO:0000313" key="2">
    <source>
        <dbReference type="EMBL" id="KAI1887539.1"/>
    </source>
</evidence>
<accession>A0A8T3CQP7</accession>
<reference evidence="2" key="1">
    <citation type="submission" date="2021-01" db="EMBL/GenBank/DDBJ databases">
        <authorList>
            <person name="Zahm M."/>
            <person name="Roques C."/>
            <person name="Cabau C."/>
            <person name="Klopp C."/>
            <person name="Donnadieu C."/>
            <person name="Jouanno E."/>
            <person name="Lampietro C."/>
            <person name="Louis A."/>
            <person name="Herpin A."/>
            <person name="Echchiki A."/>
            <person name="Berthelot C."/>
            <person name="Parey E."/>
            <person name="Roest-Crollius H."/>
            <person name="Braasch I."/>
            <person name="Postlethwait J."/>
            <person name="Bobe J."/>
            <person name="Montfort J."/>
            <person name="Bouchez O."/>
            <person name="Begum T."/>
            <person name="Mejri S."/>
            <person name="Adams A."/>
            <person name="Chen W.-J."/>
            <person name="Guiguen Y."/>
        </authorList>
    </citation>
    <scope>NUCLEOTIDE SEQUENCE</scope>
    <source>
        <tissue evidence="2">Blood</tissue>
    </source>
</reference>
<dbReference type="Proteomes" id="UP000829720">
    <property type="component" value="Unassembled WGS sequence"/>
</dbReference>
<evidence type="ECO:0000313" key="3">
    <source>
        <dbReference type="Proteomes" id="UP000829720"/>
    </source>
</evidence>
<sequence>MLRITIVMFFIGLCASLPASDENERTKRSISDENFGFGFGGGFGGYFPYQSFPYNPYVGRRNNGLLSILPFILARLIPTTAPLVAPTDLEN</sequence>
<dbReference type="EMBL" id="JAERUA010000018">
    <property type="protein sequence ID" value="KAI1887539.1"/>
    <property type="molecule type" value="Genomic_DNA"/>
</dbReference>
<proteinExistence type="predicted"/>
<protein>
    <submittedName>
        <fullName evidence="2">Uncharacterized protein</fullName>
    </submittedName>
</protein>
<dbReference type="OrthoDB" id="8959481at2759"/>
<feature type="signal peptide" evidence="1">
    <location>
        <begin position="1"/>
        <end position="16"/>
    </location>
</feature>